<accession>A0A5C6F4T3</accession>
<reference evidence="1 2" key="1">
    <citation type="submission" date="2019-02" db="EMBL/GenBank/DDBJ databases">
        <title>Deep-cultivation of Planctomycetes and their phenomic and genomic characterization uncovers novel biology.</title>
        <authorList>
            <person name="Wiegand S."/>
            <person name="Jogler M."/>
            <person name="Boedeker C."/>
            <person name="Pinto D."/>
            <person name="Vollmers J."/>
            <person name="Rivas-Marin E."/>
            <person name="Kohn T."/>
            <person name="Peeters S.H."/>
            <person name="Heuer A."/>
            <person name="Rast P."/>
            <person name="Oberbeckmann S."/>
            <person name="Bunk B."/>
            <person name="Jeske O."/>
            <person name="Meyerdierks A."/>
            <person name="Storesund J.E."/>
            <person name="Kallscheuer N."/>
            <person name="Luecker S."/>
            <person name="Lage O.M."/>
            <person name="Pohl T."/>
            <person name="Merkel B.J."/>
            <person name="Hornburger P."/>
            <person name="Mueller R.-W."/>
            <person name="Bruemmer F."/>
            <person name="Labrenz M."/>
            <person name="Spormann A.M."/>
            <person name="Op Den Camp H."/>
            <person name="Overmann J."/>
            <person name="Amann R."/>
            <person name="Jetten M.S.M."/>
            <person name="Mascher T."/>
            <person name="Medema M.H."/>
            <person name="Devos D.P."/>
            <person name="Kaster A.-K."/>
            <person name="Ovreas L."/>
            <person name="Rohde M."/>
            <person name="Galperin M.Y."/>
            <person name="Jogler C."/>
        </authorList>
    </citation>
    <scope>NUCLEOTIDE SEQUENCE [LARGE SCALE GENOMIC DNA]</scope>
    <source>
        <strain evidence="1 2">Poly59</strain>
    </source>
</reference>
<evidence type="ECO:0000313" key="1">
    <source>
        <dbReference type="EMBL" id="TWU56358.1"/>
    </source>
</evidence>
<dbReference type="EMBL" id="SJPX01000002">
    <property type="protein sequence ID" value="TWU56358.1"/>
    <property type="molecule type" value="Genomic_DNA"/>
</dbReference>
<name>A0A5C6F4T3_9BACT</name>
<comment type="caution">
    <text evidence="1">The sequence shown here is derived from an EMBL/GenBank/DDBJ whole genome shotgun (WGS) entry which is preliminary data.</text>
</comment>
<evidence type="ECO:0000313" key="2">
    <source>
        <dbReference type="Proteomes" id="UP000317977"/>
    </source>
</evidence>
<gene>
    <name evidence="1" type="ORF">Poly59_26620</name>
</gene>
<proteinExistence type="predicted"/>
<dbReference type="Proteomes" id="UP000317977">
    <property type="component" value="Unassembled WGS sequence"/>
</dbReference>
<protein>
    <submittedName>
        <fullName evidence="1">Uncharacterized protein</fullName>
    </submittedName>
</protein>
<sequence>MGNQVILKDTPITTDAGLVQAIVENWNHNTITRPFILIKVTVKDGFVTLTGNVIFWAEY</sequence>
<dbReference type="AlphaFoldDB" id="A0A5C6F4T3"/>
<keyword evidence="2" id="KW-1185">Reference proteome</keyword>
<organism evidence="1 2">
    <name type="scientific">Rubripirellula reticaptiva</name>
    <dbReference type="NCBI Taxonomy" id="2528013"/>
    <lineage>
        <taxon>Bacteria</taxon>
        <taxon>Pseudomonadati</taxon>
        <taxon>Planctomycetota</taxon>
        <taxon>Planctomycetia</taxon>
        <taxon>Pirellulales</taxon>
        <taxon>Pirellulaceae</taxon>
        <taxon>Rubripirellula</taxon>
    </lineage>
</organism>